<dbReference type="GO" id="GO:0016887">
    <property type="term" value="F:ATP hydrolysis activity"/>
    <property type="evidence" value="ECO:0007669"/>
    <property type="project" value="InterPro"/>
</dbReference>
<dbReference type="InterPro" id="IPR013563">
    <property type="entry name" value="Oligopep_ABC_C"/>
</dbReference>
<sequence>MEMNTKNTPAAPVVRIEDLTVRYPGGTVAANGLDLHIPSGQILAVVGESGSGKSTLTKALIGLLPAGTRVEGSIRFGGTEVTSLDVRRWRAIRGAGIGLVPQDPGSSLDPVKTIGSQLIEVFRLHPQRSVPKAQWRSRVVELLASVGVDRPEYRLGQYPHELSGGLKQRVLIAIAFALDPQLLIADEPTSALDVTVQRTVLEVFVSLARQKGTTVLFVTHDLAVATDIADRVLVMNSGRILEDRSVRSLITESTEPYTRALLAQATGNRQRPQPVAHADIAIDVQEVSRTFGRGATAHRAVHQVSFQVPRGTTFSLVGESGSGKSTTAKLIMGLLDPQSGQIRVNGQRVGAAHGRRRHQLWRQAQLVYQNPDSALDPRQRIASIIAEPLLNYRLGDPRWRSGRVAELMEQVNLAPSLAAARPPQLSGGQRQRVAIARALASGAEILVLDEALSALDVLTQEQILALLQSLQREHGLTYLFISHDLHVVERISHHVGVMRRGELVESGSVHQVFTEPAHPYTRTLLAANPGQVLRELCPAAG</sequence>
<dbReference type="GO" id="GO:0005524">
    <property type="term" value="F:ATP binding"/>
    <property type="evidence" value="ECO:0007669"/>
    <property type="project" value="UniProtKB-KW"/>
</dbReference>
<accession>A0A5B7WQ58</accession>
<reference evidence="6 7" key="1">
    <citation type="submission" date="2018-12" db="EMBL/GenBank/DDBJ databases">
        <title>Complete Genome Sequence of Glutamicibacter creatinolyticus strain LGCM259,isolated from an abscess of a 12-year-old mare in Italy.</title>
        <authorList>
            <person name="Santos R.G."/>
            <person name="Silva A.L."/>
            <person name="Seyffert N."/>
            <person name="Castro T.L.P."/>
            <person name="Attili A.R."/>
            <person name="Rifici C."/>
            <person name="Mazzullo G."/>
            <person name="Brenig B."/>
            <person name="Venanzi F."/>
            <person name="Azevedo V."/>
        </authorList>
    </citation>
    <scope>NUCLEOTIDE SEQUENCE [LARGE SCALE GENOMIC DNA]</scope>
    <source>
        <strain evidence="6 7">LGCM 259</strain>
    </source>
</reference>
<evidence type="ECO:0000256" key="4">
    <source>
        <dbReference type="ARBA" id="ARBA00022840"/>
    </source>
</evidence>
<evidence type="ECO:0000256" key="3">
    <source>
        <dbReference type="ARBA" id="ARBA00022741"/>
    </source>
</evidence>
<protein>
    <submittedName>
        <fullName evidence="6">ABC transporter ATP-binding protein</fullName>
    </submittedName>
</protein>
<dbReference type="Proteomes" id="UP000307000">
    <property type="component" value="Chromosome"/>
</dbReference>
<evidence type="ECO:0000313" key="7">
    <source>
        <dbReference type="Proteomes" id="UP000307000"/>
    </source>
</evidence>
<dbReference type="NCBIfam" id="NF008453">
    <property type="entry name" value="PRK11308.1"/>
    <property type="match status" value="2"/>
</dbReference>
<dbReference type="GO" id="GO:0015833">
    <property type="term" value="P:peptide transport"/>
    <property type="evidence" value="ECO:0007669"/>
    <property type="project" value="InterPro"/>
</dbReference>
<dbReference type="NCBIfam" id="NF007739">
    <property type="entry name" value="PRK10419.1"/>
    <property type="match status" value="2"/>
</dbReference>
<gene>
    <name evidence="6" type="ORF">GcLGCM259_0234</name>
</gene>
<dbReference type="Gene3D" id="3.40.50.300">
    <property type="entry name" value="P-loop containing nucleotide triphosphate hydrolases"/>
    <property type="match status" value="2"/>
</dbReference>
<dbReference type="GO" id="GO:0055085">
    <property type="term" value="P:transmembrane transport"/>
    <property type="evidence" value="ECO:0007669"/>
    <property type="project" value="UniProtKB-ARBA"/>
</dbReference>
<dbReference type="SMART" id="SM00382">
    <property type="entry name" value="AAA"/>
    <property type="match status" value="2"/>
</dbReference>
<dbReference type="PROSITE" id="PS00211">
    <property type="entry name" value="ABC_TRANSPORTER_1"/>
    <property type="match status" value="1"/>
</dbReference>
<keyword evidence="3" id="KW-0547">Nucleotide-binding</keyword>
<dbReference type="RefSeq" id="WP_246049677.1">
    <property type="nucleotide sequence ID" value="NZ_CP034412.1"/>
</dbReference>
<dbReference type="InterPro" id="IPR003439">
    <property type="entry name" value="ABC_transporter-like_ATP-bd"/>
</dbReference>
<dbReference type="InterPro" id="IPR050319">
    <property type="entry name" value="ABC_transp_ATP-bind"/>
</dbReference>
<evidence type="ECO:0000313" key="6">
    <source>
        <dbReference type="EMBL" id="QCY46017.1"/>
    </source>
</evidence>
<keyword evidence="7" id="KW-1185">Reference proteome</keyword>
<comment type="similarity">
    <text evidence="1">Belongs to the ABC transporter superfamily.</text>
</comment>
<dbReference type="Pfam" id="PF08352">
    <property type="entry name" value="oligo_HPY"/>
    <property type="match status" value="1"/>
</dbReference>
<dbReference type="KEGG" id="gcr:GcLGCM259_0234"/>
<dbReference type="SUPFAM" id="SSF52540">
    <property type="entry name" value="P-loop containing nucleoside triphosphate hydrolases"/>
    <property type="match status" value="2"/>
</dbReference>
<dbReference type="Pfam" id="PF00005">
    <property type="entry name" value="ABC_tran"/>
    <property type="match status" value="2"/>
</dbReference>
<evidence type="ECO:0000256" key="2">
    <source>
        <dbReference type="ARBA" id="ARBA00022448"/>
    </source>
</evidence>
<dbReference type="PROSITE" id="PS50893">
    <property type="entry name" value="ABC_TRANSPORTER_2"/>
    <property type="match status" value="2"/>
</dbReference>
<keyword evidence="2" id="KW-0813">Transport</keyword>
<feature type="domain" description="ABC transporter" evidence="5">
    <location>
        <begin position="282"/>
        <end position="525"/>
    </location>
</feature>
<dbReference type="PANTHER" id="PTHR43776:SF7">
    <property type="entry name" value="D,D-DIPEPTIDE TRANSPORT ATP-BINDING PROTEIN DDPF-RELATED"/>
    <property type="match status" value="1"/>
</dbReference>
<feature type="domain" description="ABC transporter" evidence="5">
    <location>
        <begin position="14"/>
        <end position="262"/>
    </location>
</feature>
<dbReference type="AlphaFoldDB" id="A0A5B7WQ58"/>
<keyword evidence="4 6" id="KW-0067">ATP-binding</keyword>
<organism evidence="6 7">
    <name type="scientific">Glutamicibacter creatinolyticus</name>
    <dbReference type="NCBI Taxonomy" id="162496"/>
    <lineage>
        <taxon>Bacteria</taxon>
        <taxon>Bacillati</taxon>
        <taxon>Actinomycetota</taxon>
        <taxon>Actinomycetes</taxon>
        <taxon>Micrococcales</taxon>
        <taxon>Micrococcaceae</taxon>
        <taxon>Glutamicibacter</taxon>
    </lineage>
</organism>
<dbReference type="InterPro" id="IPR003593">
    <property type="entry name" value="AAA+_ATPase"/>
</dbReference>
<name>A0A5B7WQ58_9MICC</name>
<evidence type="ECO:0000259" key="5">
    <source>
        <dbReference type="PROSITE" id="PS50893"/>
    </source>
</evidence>
<dbReference type="CDD" id="cd03257">
    <property type="entry name" value="ABC_NikE_OppD_transporters"/>
    <property type="match status" value="2"/>
</dbReference>
<dbReference type="EMBL" id="CP034412">
    <property type="protein sequence ID" value="QCY46017.1"/>
    <property type="molecule type" value="Genomic_DNA"/>
</dbReference>
<dbReference type="PANTHER" id="PTHR43776">
    <property type="entry name" value="TRANSPORT ATP-BINDING PROTEIN"/>
    <property type="match status" value="1"/>
</dbReference>
<evidence type="ECO:0000256" key="1">
    <source>
        <dbReference type="ARBA" id="ARBA00005417"/>
    </source>
</evidence>
<dbReference type="InterPro" id="IPR027417">
    <property type="entry name" value="P-loop_NTPase"/>
</dbReference>
<dbReference type="InterPro" id="IPR017871">
    <property type="entry name" value="ABC_transporter-like_CS"/>
</dbReference>
<proteinExistence type="inferred from homology"/>